<dbReference type="Proteomes" id="UP000830158">
    <property type="component" value="Chromosome"/>
</dbReference>
<proteinExistence type="predicted"/>
<organism evidence="2 3">
    <name type="scientific">Amycolatopsis thermalba</name>
    <dbReference type="NCBI Taxonomy" id="944492"/>
    <lineage>
        <taxon>Bacteria</taxon>
        <taxon>Bacillati</taxon>
        <taxon>Actinomycetota</taxon>
        <taxon>Actinomycetes</taxon>
        <taxon>Pseudonocardiales</taxon>
        <taxon>Pseudonocardiaceae</taxon>
        <taxon>Amycolatopsis</taxon>
    </lineage>
</organism>
<dbReference type="EMBL" id="CP091196">
    <property type="protein sequence ID" value="UQS27041.1"/>
    <property type="molecule type" value="Genomic_DNA"/>
</dbReference>
<feature type="transmembrane region" description="Helical" evidence="1">
    <location>
        <begin position="119"/>
        <end position="144"/>
    </location>
</feature>
<evidence type="ECO:0000313" key="3">
    <source>
        <dbReference type="Proteomes" id="UP000830158"/>
    </source>
</evidence>
<gene>
    <name evidence="2" type="ORF">L1857_31690</name>
</gene>
<dbReference type="RefSeq" id="WP_094008591.1">
    <property type="nucleotide sequence ID" value="NZ_CP091196.1"/>
</dbReference>
<keyword evidence="1" id="KW-0472">Membrane</keyword>
<reference evidence="2" key="1">
    <citation type="submission" date="2022-01" db="EMBL/GenBank/DDBJ databases">
        <title>PSI-footprinting approach for the identification of protein synthesis inhibitor producers.</title>
        <authorList>
            <person name="Handel F."/>
            <person name="Kulik A."/>
            <person name="Wex K.W."/>
            <person name="Berscheid A."/>
            <person name="Saur J.S."/>
            <person name="Winkler A."/>
            <person name="Wibberg D."/>
            <person name="Kalinowski J."/>
            <person name="Broetz-Oesterhelt H."/>
            <person name="Mast Y."/>
        </authorList>
    </citation>
    <scope>NUCLEOTIDE SEQUENCE</scope>
    <source>
        <strain evidence="2">KNN 49.3e</strain>
    </source>
</reference>
<name>A0ABY4P3U3_9PSEU</name>
<keyword evidence="3" id="KW-1185">Reference proteome</keyword>
<feature type="transmembrane region" description="Helical" evidence="1">
    <location>
        <begin position="184"/>
        <end position="207"/>
    </location>
</feature>
<feature type="transmembrane region" description="Helical" evidence="1">
    <location>
        <begin position="156"/>
        <end position="177"/>
    </location>
</feature>
<accession>A0ABY4P3U3</accession>
<keyword evidence="1" id="KW-0812">Transmembrane</keyword>
<keyword evidence="1" id="KW-1133">Transmembrane helix</keyword>
<evidence type="ECO:0000313" key="2">
    <source>
        <dbReference type="EMBL" id="UQS27041.1"/>
    </source>
</evidence>
<feature type="transmembrane region" description="Helical" evidence="1">
    <location>
        <begin position="263"/>
        <end position="285"/>
    </location>
</feature>
<sequence>MGRLIKAEFRKTLSLNTWWILIIPLVLVAFWMSYVWGKITNDFADYIGSGTARIIAEQAGLPADALPVGLLSIAHGVNIAQLIPAIFGVFALAGEYSSKTITTTFLTAPNRVSALTAKMITYILWGALYGLLSFAVAALATVITVDGDRLPSGGEWLAALGGTVLAYALVTLFGIGFGAVLNKVVLAVILLIGWFLIVENVLVIALWNTSDIFGAILPNSTANGIVGGIAAEAFGISSINLPGGVEHWDKLGLQLAAGAPGVISWWAAALVFLAWTMVFFMGGWASNQRRDIT</sequence>
<evidence type="ECO:0000256" key="1">
    <source>
        <dbReference type="SAM" id="Phobius"/>
    </source>
</evidence>
<feature type="transmembrane region" description="Helical" evidence="1">
    <location>
        <begin position="12"/>
        <end position="36"/>
    </location>
</feature>
<feature type="transmembrane region" description="Helical" evidence="1">
    <location>
        <begin position="79"/>
        <end position="98"/>
    </location>
</feature>
<protein>
    <submittedName>
        <fullName evidence="2">ABC transporter permease subunit</fullName>
    </submittedName>
</protein>